<feature type="domain" description="DUF2428" evidence="4">
    <location>
        <begin position="724"/>
        <end position="956"/>
    </location>
</feature>
<comment type="similarity">
    <text evidence="1">Belongs to the THADA family.</text>
</comment>
<feature type="region of interest" description="Disordered" evidence="3">
    <location>
        <begin position="471"/>
        <end position="491"/>
    </location>
</feature>
<comment type="caution">
    <text evidence="7">The sequence shown here is derived from an EMBL/GenBank/DDBJ whole genome shotgun (WGS) entry which is preliminary data.</text>
</comment>
<dbReference type="PANTHER" id="PTHR14387:SF0">
    <property type="entry name" value="DUF2428 DOMAIN-CONTAINING PROTEIN"/>
    <property type="match status" value="1"/>
</dbReference>
<dbReference type="InterPro" id="IPR056842">
    <property type="entry name" value="THADA-like_TPR_C"/>
</dbReference>
<dbReference type="SUPFAM" id="SSF48371">
    <property type="entry name" value="ARM repeat"/>
    <property type="match status" value="1"/>
</dbReference>
<evidence type="ECO:0000256" key="1">
    <source>
        <dbReference type="ARBA" id="ARBA00010409"/>
    </source>
</evidence>
<keyword evidence="8" id="KW-1185">Reference proteome</keyword>
<accession>A0A2G7FN94</accession>
<sequence length="2002" mass="221623">MDLQAGSSVPGDAGYQKMEMISQDIQLLPEATLKEISKGLLVKFVLSCEDIDKVNRVWQSLLKTFSTASTSNTHTVASCNALSAFLDAALTSKCEGTRNLAFSNETWSAVFDIYMARYKDSNPKGMRQILECLVSLFNKNPQETDKDVIRSKITETTTPSIVLGEPRSRLKASFLSLETLLRKGSISPVEFISMVERWLLENRERWISLLQEDCKALSIDITRFLGSAPSSESKQIVAEILLLRLLTQAKTAELAASSGDLMAAFFLKVKSSGMSDPSTQEISQNLSSIWVAPVRHLALQKLGNLELMSNYTLQPLFKLDPVGFRAFLDGLHLKNLLAGDMSEAPLPELTLLFASLQMAKKVGLVHEDNYIPKAGSSANDAQNALVLKSEMIGQFLFHREHSIRIAALSLLITAPATTKPVSSATIRAILKGLPSMHSESADPYARGEILSLIRKLIPRLKGGILSEHESLEEANVSNSKRHPPKFARDDSETQKCLKEYVDLLKDDLRPTASYPRHIMALKTLIHLLESGLDARYAGHIAAKQVGNVTKWRLNMDIFEPSLLRLLVDLLLDPYEEVRATSLTLLNLFPQDVLLSGYVRSRSNGKHAKPQLVDALNRAEQLASNTSRADHADTVARLYHIFFTAADDSSSKVADSWWETKQGVVDTLLKKLEEKLSLAGGLFNSSMRDAPLHGYVSALRYIVLTPDFHVLISNAQTDYEAWRAVHSRIVAVCDKIWIEVKPVLCIDSPEGHTDEPIDDLAVGPKDILSYSWRALRESSLLLYATLANRTYGPKGELGLTKGDFETIGVASFTQLAELRHRGAFSTVSQTFATCCLRCGQSSDPEIASLPHNWYQEARKIIFETASKLTRRSAGLPALATGILSSNPGGQLFQEVIKELLEISHLPVQQDDDNQEMELPQVHALNCLKEIFTNTKVAAHTEPFIMPALNLSAEQLARQCDWNLRNSGLMLFRALLTRMCRRGTGLGFGGNSGSEPGGRISFQKYPGLIQLLSDLLSSSNARNNAEQGDHAMVTERVFPALELIAEKVPNVYDTDDAMLLELVREQLKSPVWGIREHAARVYASLLNRPDILKDIQTLLDTERDSKSQDYLHGKALSIKYALRRFGSASVSFWNEHIHEVSAVLRQIFATLFPIAESPFVANTLLEILGESVEKSFESGTEEKMLMTICYTYDSYGFQDILEYLFDSSNPNYNSLSKTRASSMLRRSLPWVGVLQMFVTGELDELAPFVKTVSTFDPNAGVWLLQRIQDTIGAKDKYRKTLLQLYSSIILGDYPEDVKGPTISFLASILEDLLDFRHDKFKDVELPWEELDRHINSKPNGEVWNRDRSDAGIRLQGCLLAAKVISNQGQISETDIRRWATKLRFAMEEETEYTTRDAAVTSLTAFARALRRKGKAPLVHKVYLEIYLILHDMLSDDDEDLRDMAAGTASWVLSYSSVAPSKAVALSPLNAAQLLADFMVDNYPESQLLSTKAIQYITGQEPKLSGSVEPTKLATVEAQLAELRKESTILFEEERQNLFIEEIREVDVWSRRLLGLREAAFNERLVKETSKWVSDGLSYVADIMANESGKDGLVGWASKPETFTLGVRLISLAAVLVSEGFVASGYLYEDQNALKEKLQRLLGNGEKSLLHDNWVARIQDALGIEEIDLKHENLHAHSQEGGRRAQPAFITTTVFPNPKPATPHQNQNDEQQHHNSHDSGNPPRHNGPRIPLLDPLAIPSKSPALHCAGKSTEETDFGISSPAPGSSYHPDSSHCCAWSVSCSFTASFAAAPASRPFESQRPPPPPPPPPRAASTTSRQGQRGRGRQNERQDNRRGSGSGTSRNQSRVSKNKNKKQKGEQQTGQIVHGDNAAGSGGGNQPAQQECSNQGMDNEWGVGLAEQDNAPYTGPQDEPPQPGPIDDEWRASNEAAAGSSGGPTSPNDDWPNTGDNEGPQEATQSGWQANDAMEQRDNGGQREASQGTWHANDAMEQRPEQQKTDLGNQSW</sequence>
<gene>
    <name evidence="7" type="ORF">AARAC_000148</name>
</gene>
<reference evidence="7 8" key="1">
    <citation type="submission" date="2017-05" db="EMBL/GenBank/DDBJ databases">
        <title>Genome sequence for an aflatoxigenic pathogen of Argentinian peanut, Aspergillus arachidicola.</title>
        <authorList>
            <person name="Moore G."/>
            <person name="Beltz S.B."/>
            <person name="Mack B.M."/>
        </authorList>
    </citation>
    <scope>NUCLEOTIDE SEQUENCE [LARGE SCALE GENOMIC DNA]</scope>
    <source>
        <strain evidence="7 8">CBS 117610</strain>
    </source>
</reference>
<evidence type="ECO:0000256" key="3">
    <source>
        <dbReference type="SAM" id="MobiDB-lite"/>
    </source>
</evidence>
<feature type="compositionally biased region" description="Basic and acidic residues" evidence="3">
    <location>
        <begin position="1984"/>
        <end position="1994"/>
    </location>
</feature>
<dbReference type="Pfam" id="PF10350">
    <property type="entry name" value="DUF2428"/>
    <property type="match status" value="1"/>
</dbReference>
<feature type="domain" description="tRNA (32-2'-O)-methyltransferase regulator THADA-like C-terminal TPR repeats region" evidence="6">
    <location>
        <begin position="963"/>
        <end position="1118"/>
    </location>
</feature>
<name>A0A2G7FN94_9EURO</name>
<keyword evidence="2" id="KW-0819">tRNA processing</keyword>
<dbReference type="InterPro" id="IPR016024">
    <property type="entry name" value="ARM-type_fold"/>
</dbReference>
<evidence type="ECO:0000259" key="5">
    <source>
        <dbReference type="Pfam" id="PF25150"/>
    </source>
</evidence>
<dbReference type="InterPro" id="IPR019442">
    <property type="entry name" value="THADA/TRM732_DUF2428"/>
</dbReference>
<evidence type="ECO:0000256" key="2">
    <source>
        <dbReference type="ARBA" id="ARBA00022694"/>
    </source>
</evidence>
<dbReference type="EMBL" id="NEXV01000528">
    <property type="protein sequence ID" value="PIG82033.1"/>
    <property type="molecule type" value="Genomic_DNA"/>
</dbReference>
<feature type="region of interest" description="Disordered" evidence="3">
    <location>
        <begin position="1690"/>
        <end position="1769"/>
    </location>
</feature>
<proteinExistence type="inferred from homology"/>
<dbReference type="InterPro" id="IPR056843">
    <property type="entry name" value="THADA-like_TPR"/>
</dbReference>
<evidence type="ECO:0000259" key="6">
    <source>
        <dbReference type="Pfam" id="PF25151"/>
    </source>
</evidence>
<feature type="compositionally biased region" description="Polar residues" evidence="3">
    <location>
        <begin position="1876"/>
        <end position="1887"/>
    </location>
</feature>
<dbReference type="PANTHER" id="PTHR14387">
    <property type="entry name" value="THADA/DEATH RECEPTOR INTERACTING PROTEIN"/>
    <property type="match status" value="1"/>
</dbReference>
<evidence type="ECO:0000313" key="8">
    <source>
        <dbReference type="Proteomes" id="UP000231358"/>
    </source>
</evidence>
<evidence type="ECO:0000313" key="7">
    <source>
        <dbReference type="EMBL" id="PIG82033.1"/>
    </source>
</evidence>
<dbReference type="Pfam" id="PF25150">
    <property type="entry name" value="TPR_Trm732"/>
    <property type="match status" value="1"/>
</dbReference>
<protein>
    <submittedName>
        <fullName evidence="7">HEAT repeat protein</fullName>
    </submittedName>
</protein>
<dbReference type="Pfam" id="PF25151">
    <property type="entry name" value="TPR_Trm732_C"/>
    <property type="match status" value="1"/>
</dbReference>
<feature type="compositionally biased region" description="Pro residues" evidence="3">
    <location>
        <begin position="1798"/>
        <end position="1808"/>
    </location>
</feature>
<dbReference type="STRING" id="656916.A0A2G7FN94"/>
<feature type="compositionally biased region" description="Basic and acidic residues" evidence="3">
    <location>
        <begin position="1823"/>
        <end position="1832"/>
    </location>
</feature>
<evidence type="ECO:0000259" key="4">
    <source>
        <dbReference type="Pfam" id="PF10350"/>
    </source>
</evidence>
<feature type="domain" description="tRNA (32-2'-O)-methyltransferase regulator THADA-like TPR repeats region" evidence="5">
    <location>
        <begin position="288"/>
        <end position="578"/>
    </location>
</feature>
<organism evidence="7 8">
    <name type="scientific">Aspergillus arachidicola</name>
    <dbReference type="NCBI Taxonomy" id="656916"/>
    <lineage>
        <taxon>Eukaryota</taxon>
        <taxon>Fungi</taxon>
        <taxon>Dikarya</taxon>
        <taxon>Ascomycota</taxon>
        <taxon>Pezizomycotina</taxon>
        <taxon>Eurotiomycetes</taxon>
        <taxon>Eurotiomycetidae</taxon>
        <taxon>Eurotiales</taxon>
        <taxon>Aspergillaceae</taxon>
        <taxon>Aspergillus</taxon>
        <taxon>Aspergillus subgen. Circumdati</taxon>
    </lineage>
</organism>
<feature type="region of interest" description="Disordered" evidence="3">
    <location>
        <begin position="1790"/>
        <end position="2002"/>
    </location>
</feature>
<dbReference type="Proteomes" id="UP000231358">
    <property type="component" value="Unassembled WGS sequence"/>
</dbReference>
<dbReference type="GO" id="GO:0005829">
    <property type="term" value="C:cytosol"/>
    <property type="evidence" value="ECO:0007669"/>
    <property type="project" value="TreeGrafter"/>
</dbReference>
<dbReference type="GO" id="GO:0030488">
    <property type="term" value="P:tRNA methylation"/>
    <property type="evidence" value="ECO:0007669"/>
    <property type="project" value="TreeGrafter"/>
</dbReference>
<dbReference type="Pfam" id="PF26523">
    <property type="entry name" value="Trm732_C"/>
    <property type="match status" value="1"/>
</dbReference>
<dbReference type="InterPro" id="IPR051954">
    <property type="entry name" value="tRNA_methyltransferase_THADA"/>
</dbReference>